<dbReference type="InterPro" id="IPR056362">
    <property type="entry name" value="AtuA-like_ferredoxin_dom"/>
</dbReference>
<protein>
    <recommendedName>
        <fullName evidence="5">DUF1446-domain-containing protein</fullName>
    </recommendedName>
</protein>
<dbReference type="InterPro" id="IPR010839">
    <property type="entry name" value="AtuA_N"/>
</dbReference>
<name>A0A9N9PTY3_9HELO</name>
<comment type="caution">
    <text evidence="3">The sequence shown here is derived from an EMBL/GenBank/DDBJ whole genome shotgun (WGS) entry which is preliminary data.</text>
</comment>
<dbReference type="EMBL" id="CAJVRM010000119">
    <property type="protein sequence ID" value="CAG8974968.1"/>
    <property type="molecule type" value="Genomic_DNA"/>
</dbReference>
<proteinExistence type="predicted"/>
<evidence type="ECO:0000259" key="1">
    <source>
        <dbReference type="Pfam" id="PF07287"/>
    </source>
</evidence>
<gene>
    <name evidence="3" type="ORF">HYALB_00012091</name>
</gene>
<organism evidence="3 4">
    <name type="scientific">Hymenoscyphus albidus</name>
    <dbReference type="NCBI Taxonomy" id="595503"/>
    <lineage>
        <taxon>Eukaryota</taxon>
        <taxon>Fungi</taxon>
        <taxon>Dikarya</taxon>
        <taxon>Ascomycota</taxon>
        <taxon>Pezizomycotina</taxon>
        <taxon>Leotiomycetes</taxon>
        <taxon>Helotiales</taxon>
        <taxon>Helotiaceae</taxon>
        <taxon>Hymenoscyphus</taxon>
    </lineage>
</organism>
<feature type="domain" description="Acyclic terpene utilisation N-terminal" evidence="1">
    <location>
        <begin position="17"/>
        <end position="473"/>
    </location>
</feature>
<evidence type="ECO:0000313" key="3">
    <source>
        <dbReference type="EMBL" id="CAG8974968.1"/>
    </source>
</evidence>
<accession>A0A9N9PTY3</accession>
<dbReference type="PANTHER" id="PTHR47585:SF2">
    <property type="entry name" value="DUF1446 DOMAIN PROTEIN (AFU_ORTHOLOGUE AFUA_6G11420)"/>
    <property type="match status" value="1"/>
</dbReference>
<keyword evidence="4" id="KW-1185">Reference proteome</keyword>
<feature type="domain" description="AtuA-like ferredoxin-fold" evidence="2">
    <location>
        <begin position="524"/>
        <end position="615"/>
    </location>
</feature>
<dbReference type="AlphaFoldDB" id="A0A9N9PTY3"/>
<dbReference type="Proteomes" id="UP000701801">
    <property type="component" value="Unassembled WGS sequence"/>
</dbReference>
<evidence type="ECO:0008006" key="5">
    <source>
        <dbReference type="Google" id="ProtNLM"/>
    </source>
</evidence>
<evidence type="ECO:0000313" key="4">
    <source>
        <dbReference type="Proteomes" id="UP000701801"/>
    </source>
</evidence>
<evidence type="ECO:0000259" key="2">
    <source>
        <dbReference type="Pfam" id="PF23544"/>
    </source>
</evidence>
<reference evidence="3" key="1">
    <citation type="submission" date="2021-07" db="EMBL/GenBank/DDBJ databases">
        <authorList>
            <person name="Durling M."/>
        </authorList>
    </citation>
    <scope>NUCLEOTIDE SEQUENCE</scope>
</reference>
<dbReference type="PANTHER" id="PTHR47585">
    <property type="match status" value="1"/>
</dbReference>
<dbReference type="OrthoDB" id="10265871at2759"/>
<dbReference type="Pfam" id="PF23544">
    <property type="entry name" value="AtuA_ferredoxin"/>
    <property type="match status" value="1"/>
</dbReference>
<sequence>MGENVSVNGNNNAKRPIRIAGASGGFTDRQRAIYSLAQCDVDVIVGDWMSECTMSWHGAAKSAILAKGDTSDRPGLFDPSFMANLTPALPLLAEKKIKLAVNAGASDTEILAKEVERAISSAGLEGKLKVAWIQGDEVLDVVNKLLKEGEKFENICFGGELKDWGFKPIAAQCYLGGAGIAEALRQGADIVICGRVADAAPTIGASMWWHGWNRDQDFDQLAGSLVAGHLIECSSYVCGGYYSGFKELFDGCENIGFPIAEVFADGSSAITKEPGTGGEISLGTVSSQLLYEIQGPQYYGSDVVAVIEGIEMVQDGKDRVLVTGIKGKPPPTTTKVRLTAHGGYQAEFHFILVGLDPEQKAEWTERQVRASMGKNTDRFSCLKFTLNGYCPEDHRNQDVATVDFRVFAQTKDRSLVIKDTIEVPGFNRWCLENFLQSCPGATIENEIRQSAVKEFYEYWAALLPQKEVNHQVKLMWDHKTIDIAPSPAMELYTTRQWSYETSTPVALSTFGPTTRCPLGFRVLGRSGDKASDANLGLFVREDDEWEWLRSFLTIPKIIQLLGPEYNNKPVERFEIPGIKAVHFLLHDHLDRSYNATSTYDGLGKNLCEYLRAKHVDIPNSFLRRGRI</sequence>
<dbReference type="Pfam" id="PF07287">
    <property type="entry name" value="AtuA"/>
    <property type="match status" value="1"/>
</dbReference>